<comment type="caution">
    <text evidence="4">The sequence shown here is derived from an EMBL/GenBank/DDBJ whole genome shotgun (WGS) entry which is preliminary data.</text>
</comment>
<evidence type="ECO:0000313" key="4">
    <source>
        <dbReference type="EMBL" id="KAL3880242.1"/>
    </source>
</evidence>
<feature type="domain" description="SRCR" evidence="3">
    <location>
        <begin position="1"/>
        <end position="52"/>
    </location>
</feature>
<protein>
    <recommendedName>
        <fullName evidence="3">SRCR domain-containing protein</fullName>
    </recommendedName>
</protein>
<feature type="non-terminal residue" evidence="4">
    <location>
        <position position="102"/>
    </location>
</feature>
<dbReference type="SUPFAM" id="SSF56487">
    <property type="entry name" value="SRCR-like"/>
    <property type="match status" value="2"/>
</dbReference>
<dbReference type="Gene3D" id="3.10.250.10">
    <property type="entry name" value="SRCR-like domain"/>
    <property type="match status" value="2"/>
</dbReference>
<evidence type="ECO:0000256" key="1">
    <source>
        <dbReference type="ARBA" id="ARBA00023157"/>
    </source>
</evidence>
<feature type="domain" description="SRCR" evidence="3">
    <location>
        <begin position="55"/>
        <end position="102"/>
    </location>
</feature>
<gene>
    <name evidence="4" type="ORF">ACJMK2_032491</name>
</gene>
<dbReference type="InterPro" id="IPR036772">
    <property type="entry name" value="SRCR-like_dom_sf"/>
</dbReference>
<evidence type="ECO:0000313" key="5">
    <source>
        <dbReference type="Proteomes" id="UP001634394"/>
    </source>
</evidence>
<reference evidence="4 5" key="1">
    <citation type="submission" date="2024-11" db="EMBL/GenBank/DDBJ databases">
        <title>Chromosome-level genome assembly of the freshwater bivalve Anodonta woodiana.</title>
        <authorList>
            <person name="Chen X."/>
        </authorList>
    </citation>
    <scope>NUCLEOTIDE SEQUENCE [LARGE SCALE GENOMIC DNA]</scope>
    <source>
        <strain evidence="4">MN2024</strain>
        <tissue evidence="4">Gills</tissue>
    </source>
</reference>
<evidence type="ECO:0000256" key="2">
    <source>
        <dbReference type="PROSITE-ProRule" id="PRU00196"/>
    </source>
</evidence>
<sequence length="102" mass="11411">LYTYTRYGAGTGQIWLNNLSCNGTESRLDECPSLTWGASSCSHSQDVGIDCRQTVRLDGGRYISEGYVQLGNDWNTICGYGFNGNEARVVCRNLGFNVTYWY</sequence>
<dbReference type="EMBL" id="JBJQND010000004">
    <property type="protein sequence ID" value="KAL3880242.1"/>
    <property type="molecule type" value="Genomic_DNA"/>
</dbReference>
<feature type="disulfide bond" evidence="2">
    <location>
        <begin position="21"/>
        <end position="31"/>
    </location>
</feature>
<dbReference type="PROSITE" id="PS50287">
    <property type="entry name" value="SRCR_2"/>
    <property type="match status" value="2"/>
</dbReference>
<organism evidence="4 5">
    <name type="scientific">Sinanodonta woodiana</name>
    <name type="common">Chinese pond mussel</name>
    <name type="synonym">Anodonta woodiana</name>
    <dbReference type="NCBI Taxonomy" id="1069815"/>
    <lineage>
        <taxon>Eukaryota</taxon>
        <taxon>Metazoa</taxon>
        <taxon>Spiralia</taxon>
        <taxon>Lophotrochozoa</taxon>
        <taxon>Mollusca</taxon>
        <taxon>Bivalvia</taxon>
        <taxon>Autobranchia</taxon>
        <taxon>Heteroconchia</taxon>
        <taxon>Palaeoheterodonta</taxon>
        <taxon>Unionida</taxon>
        <taxon>Unionoidea</taxon>
        <taxon>Unionidae</taxon>
        <taxon>Unioninae</taxon>
        <taxon>Sinanodonta</taxon>
    </lineage>
</organism>
<keyword evidence="5" id="KW-1185">Reference proteome</keyword>
<keyword evidence="1 2" id="KW-1015">Disulfide bond</keyword>
<dbReference type="AlphaFoldDB" id="A0ABD3X2H5"/>
<dbReference type="PANTHER" id="PTHR48071">
    <property type="entry name" value="SRCR DOMAIN-CONTAINING PROTEIN"/>
    <property type="match status" value="1"/>
</dbReference>
<accession>A0ABD3X2H5</accession>
<dbReference type="InterPro" id="IPR001190">
    <property type="entry name" value="SRCR"/>
</dbReference>
<dbReference type="Pfam" id="PF00530">
    <property type="entry name" value="SRCR"/>
    <property type="match status" value="2"/>
</dbReference>
<dbReference type="Proteomes" id="UP001634394">
    <property type="component" value="Unassembled WGS sequence"/>
</dbReference>
<comment type="caution">
    <text evidence="2">Lacks conserved residue(s) required for the propagation of feature annotation.</text>
</comment>
<proteinExistence type="predicted"/>
<dbReference type="PANTHER" id="PTHR48071:SF18">
    <property type="entry name" value="DELETED IN MALIGNANT BRAIN TUMORS 1 PROTEIN-RELATED"/>
    <property type="match status" value="1"/>
</dbReference>
<feature type="non-terminal residue" evidence="4">
    <location>
        <position position="1"/>
    </location>
</feature>
<name>A0ABD3X2H5_SINWO</name>
<evidence type="ECO:0000259" key="3">
    <source>
        <dbReference type="PROSITE" id="PS50287"/>
    </source>
</evidence>